<name>U6M8T7_EIMMA</name>
<comment type="similarity">
    <text evidence="1">Belongs to the IST1 family.</text>
</comment>
<feature type="compositionally biased region" description="Polar residues" evidence="2">
    <location>
        <begin position="254"/>
        <end position="264"/>
    </location>
</feature>
<dbReference type="InterPro" id="IPR042277">
    <property type="entry name" value="IST1-like"/>
</dbReference>
<dbReference type="Pfam" id="PF03398">
    <property type="entry name" value="Ist1"/>
    <property type="match status" value="2"/>
</dbReference>
<dbReference type="RefSeq" id="XP_013337252.1">
    <property type="nucleotide sequence ID" value="XM_013481798.1"/>
</dbReference>
<evidence type="ECO:0000256" key="2">
    <source>
        <dbReference type="SAM" id="MobiDB-lite"/>
    </source>
</evidence>
<evidence type="ECO:0000256" key="1">
    <source>
        <dbReference type="ARBA" id="ARBA00005536"/>
    </source>
</evidence>
<dbReference type="Gene3D" id="1.20.1260.60">
    <property type="entry name" value="Vacuolar protein sorting-associated protein Ist1"/>
    <property type="match status" value="2"/>
</dbReference>
<accession>U6M8T7</accession>
<organism evidence="3 4">
    <name type="scientific">Eimeria maxima</name>
    <name type="common">Coccidian parasite</name>
    <dbReference type="NCBI Taxonomy" id="5804"/>
    <lineage>
        <taxon>Eukaryota</taxon>
        <taxon>Sar</taxon>
        <taxon>Alveolata</taxon>
        <taxon>Apicomplexa</taxon>
        <taxon>Conoidasida</taxon>
        <taxon>Coccidia</taxon>
        <taxon>Eucoccidiorida</taxon>
        <taxon>Eimeriorina</taxon>
        <taxon>Eimeriidae</taxon>
        <taxon>Eimeria</taxon>
    </lineage>
</organism>
<dbReference type="Proteomes" id="UP000030763">
    <property type="component" value="Unassembled WGS sequence"/>
</dbReference>
<dbReference type="VEuPathDB" id="ToxoDB:EMWEY_00032520"/>
<evidence type="ECO:0000313" key="4">
    <source>
        <dbReference type="Proteomes" id="UP000030763"/>
    </source>
</evidence>
<dbReference type="PANTHER" id="PTHR12161:SF5">
    <property type="entry name" value="IST1 HOMOLOG"/>
    <property type="match status" value="1"/>
</dbReference>
<dbReference type="InterPro" id="IPR005061">
    <property type="entry name" value="Ist1"/>
</dbReference>
<dbReference type="GO" id="GO:0015031">
    <property type="term" value="P:protein transport"/>
    <property type="evidence" value="ECO:0007669"/>
    <property type="project" value="InterPro"/>
</dbReference>
<keyword evidence="4" id="KW-1185">Reference proteome</keyword>
<dbReference type="PANTHER" id="PTHR12161">
    <property type="entry name" value="IST1 FAMILY MEMBER"/>
    <property type="match status" value="1"/>
</dbReference>
<dbReference type="OrthoDB" id="29853at2759"/>
<dbReference type="EMBL" id="HG721887">
    <property type="protein sequence ID" value="CDJ60602.1"/>
    <property type="molecule type" value="Genomic_DNA"/>
</dbReference>
<dbReference type="GeneID" id="25337238"/>
<proteinExistence type="inferred from homology"/>
<evidence type="ECO:0000313" key="3">
    <source>
        <dbReference type="EMBL" id="CDJ60602.1"/>
    </source>
</evidence>
<gene>
    <name evidence="3" type="ORF">EMWEY_00032520</name>
</gene>
<protein>
    <submittedName>
        <fullName evidence="3">Uncharacterized protein</fullName>
    </submittedName>
</protein>
<feature type="region of interest" description="Disordered" evidence="2">
    <location>
        <begin position="229"/>
        <end position="278"/>
    </location>
</feature>
<reference evidence="3" key="1">
    <citation type="submission" date="2013-10" db="EMBL/GenBank/DDBJ databases">
        <title>Genomic analysis of the causative agents of coccidiosis in chickens.</title>
        <authorList>
            <person name="Reid A.J."/>
            <person name="Blake D."/>
            <person name="Billington K."/>
            <person name="Browne H."/>
            <person name="Dunn M."/>
            <person name="Hung S."/>
            <person name="Kawahara F."/>
            <person name="Miranda-Saavedra D."/>
            <person name="Mourier T."/>
            <person name="Nagra H."/>
            <person name="Otto T.D."/>
            <person name="Rawlings N."/>
            <person name="Sanchez A."/>
            <person name="Sanders M."/>
            <person name="Subramaniam C."/>
            <person name="Tay Y."/>
            <person name="Dear P."/>
            <person name="Doerig C."/>
            <person name="Gruber A."/>
            <person name="Parkinson J."/>
            <person name="Shirley M."/>
            <person name="Wan K.L."/>
            <person name="Berriman M."/>
            <person name="Tomley F."/>
            <person name="Pain A."/>
        </authorList>
    </citation>
    <scope>NUCLEOTIDE SEQUENCE [LARGE SCALE GENOMIC DNA]</scope>
    <source>
        <strain evidence="3">Weybridge</strain>
    </source>
</reference>
<dbReference type="AlphaFoldDB" id="U6M8T7"/>
<feature type="compositionally biased region" description="Low complexity" evidence="2">
    <location>
        <begin position="236"/>
        <end position="253"/>
    </location>
</feature>
<reference evidence="3" key="2">
    <citation type="submission" date="2013-10" db="EMBL/GenBank/DDBJ databases">
        <authorList>
            <person name="Aslett M."/>
        </authorList>
    </citation>
    <scope>NUCLEOTIDE SEQUENCE [LARGE SCALE GENOMIC DNA]</scope>
    <source>
        <strain evidence="3">Weybridge</strain>
    </source>
</reference>
<sequence>MKMRWPFERFDGAVCKANLKLAISRARMCTNRLQNSIILQRKEIASFLREGREEGARLKGEHLLREYRLERAMEILVTARGSSSRATPVRSLEGDCPVGPHHKEAPTLPSAFSQTKRADLVRVELQSYITTERRCPPDLLSPIHTLLYCEPRLSIDELATVRRQFAVKYGEVFVEGALVHALSLTPPLEFDIQELLCGIAKEYFIAEWKPSIAMEICQPCNFIPQPRCHNKRHQQKQQQQEQEQQQEPQLHQQRGNTSLGSQRSRSNDKQEGASSFDAKARSILTTTAFRSSGSGNNPSEDSPICYKEAARATKQLHMEDFVFPLLQPPPKPHSFSLDEAATERPQLHNPTDCCLFVQNRNPLVPNRCSSSSHNLWIRHDCRRAVKQHIADSYKMLMGYIDNSVRTCPSSARISYPFA</sequence>